<gene>
    <name evidence="2" type="primary">ORF28881</name>
</gene>
<evidence type="ECO:0000256" key="1">
    <source>
        <dbReference type="SAM" id="MobiDB-lite"/>
    </source>
</evidence>
<feature type="non-terminal residue" evidence="2">
    <location>
        <position position="124"/>
    </location>
</feature>
<proteinExistence type="predicted"/>
<name>A0A0B6YL61_9EUPU</name>
<feature type="non-terminal residue" evidence="2">
    <location>
        <position position="1"/>
    </location>
</feature>
<organism evidence="2">
    <name type="scientific">Arion vulgaris</name>
    <dbReference type="NCBI Taxonomy" id="1028688"/>
    <lineage>
        <taxon>Eukaryota</taxon>
        <taxon>Metazoa</taxon>
        <taxon>Spiralia</taxon>
        <taxon>Lophotrochozoa</taxon>
        <taxon>Mollusca</taxon>
        <taxon>Gastropoda</taxon>
        <taxon>Heterobranchia</taxon>
        <taxon>Euthyneura</taxon>
        <taxon>Panpulmonata</taxon>
        <taxon>Eupulmonata</taxon>
        <taxon>Stylommatophora</taxon>
        <taxon>Helicina</taxon>
        <taxon>Arionoidea</taxon>
        <taxon>Arionidae</taxon>
        <taxon>Arion</taxon>
    </lineage>
</organism>
<reference evidence="2" key="1">
    <citation type="submission" date="2014-12" db="EMBL/GenBank/DDBJ databases">
        <title>Insight into the proteome of Arion vulgaris.</title>
        <authorList>
            <person name="Aradska J."/>
            <person name="Bulat T."/>
            <person name="Smidak R."/>
            <person name="Sarate P."/>
            <person name="Gangsoo J."/>
            <person name="Sialana F."/>
            <person name="Bilban M."/>
            <person name="Lubec G."/>
        </authorList>
    </citation>
    <scope>NUCLEOTIDE SEQUENCE</scope>
    <source>
        <tissue evidence="2">Skin</tissue>
    </source>
</reference>
<protein>
    <submittedName>
        <fullName evidence="2">Uncharacterized protein</fullName>
    </submittedName>
</protein>
<evidence type="ECO:0000313" key="2">
    <source>
        <dbReference type="EMBL" id="CEK56938.1"/>
    </source>
</evidence>
<sequence length="124" mass="13977">VVNQVHSHSHSAPENEDPKHLTLSRDQDSSLSQRWSDVESYSHGISPSLSSQDPRSRQVPSSFLDSTSNRADSNFSRTIISRFIPENTPTDRYPVDTVAQTEDRMLSMLRPASLNLFSSRNFIS</sequence>
<feature type="compositionally biased region" description="Basic and acidic residues" evidence="1">
    <location>
        <begin position="11"/>
        <end position="28"/>
    </location>
</feature>
<feature type="compositionally biased region" description="Polar residues" evidence="1">
    <location>
        <begin position="43"/>
        <end position="70"/>
    </location>
</feature>
<accession>A0A0B6YL61</accession>
<feature type="region of interest" description="Disordered" evidence="1">
    <location>
        <begin position="1"/>
        <end position="70"/>
    </location>
</feature>
<dbReference type="AlphaFoldDB" id="A0A0B6YL61"/>
<feature type="compositionally biased region" description="Polar residues" evidence="1">
    <location>
        <begin position="1"/>
        <end position="10"/>
    </location>
</feature>
<dbReference type="EMBL" id="HACG01010073">
    <property type="protein sequence ID" value="CEK56938.1"/>
    <property type="molecule type" value="Transcribed_RNA"/>
</dbReference>